<gene>
    <name evidence="3" type="ORF">PSHT_13254</name>
</gene>
<dbReference type="AlphaFoldDB" id="A0A2S4US45"/>
<dbReference type="Proteomes" id="UP000238274">
    <property type="component" value="Unassembled WGS sequence"/>
</dbReference>
<comment type="caution">
    <text evidence="3">The sequence shown here is derived from an EMBL/GenBank/DDBJ whole genome shotgun (WGS) entry which is preliminary data.</text>
</comment>
<evidence type="ECO:0000256" key="1">
    <source>
        <dbReference type="SAM" id="MobiDB-lite"/>
    </source>
</evidence>
<evidence type="ECO:0000256" key="2">
    <source>
        <dbReference type="SAM" id="Phobius"/>
    </source>
</evidence>
<feature type="region of interest" description="Disordered" evidence="1">
    <location>
        <begin position="237"/>
        <end position="261"/>
    </location>
</feature>
<keyword evidence="2" id="KW-1133">Transmembrane helix</keyword>
<feature type="region of interest" description="Disordered" evidence="1">
    <location>
        <begin position="1"/>
        <end position="20"/>
    </location>
</feature>
<accession>A0A2S4US45</accession>
<evidence type="ECO:0008006" key="5">
    <source>
        <dbReference type="Google" id="ProtNLM"/>
    </source>
</evidence>
<keyword evidence="2" id="KW-0812">Transmembrane</keyword>
<feature type="transmembrane region" description="Helical" evidence="2">
    <location>
        <begin position="162"/>
        <end position="185"/>
    </location>
</feature>
<dbReference type="VEuPathDB" id="FungiDB:PSHT_13254"/>
<dbReference type="VEuPathDB" id="FungiDB:PSTT_14018"/>
<proteinExistence type="predicted"/>
<dbReference type="OrthoDB" id="2499382at2759"/>
<reference evidence="4" key="2">
    <citation type="journal article" date="2018" name="BMC Genomics">
        <title>Genomic insights into host adaptation between the wheat stripe rust pathogen (Puccinia striiformis f. sp. tritici) and the barley stripe rust pathogen (Puccinia striiformis f. sp. hordei).</title>
        <authorList>
            <person name="Xia C."/>
            <person name="Wang M."/>
            <person name="Yin C."/>
            <person name="Cornejo O.E."/>
            <person name="Hulbert S.H."/>
            <person name="Chen X."/>
        </authorList>
    </citation>
    <scope>NUCLEOTIDE SEQUENCE [LARGE SCALE GENOMIC DNA]</scope>
    <source>
        <strain evidence="4">93TX-2</strain>
    </source>
</reference>
<sequence length="261" mass="29686">MGFHQRQPLEKLNHHPPQTTEPETQAIMTMFMLSWCENPAIIRMHKIRLFCHMGLAFMSVLMLSSTSVILAYSIRMYHGSFLHSVAEILAASAVSFIIVGLAWLPSNEHLGSYGIPIMRTVWQELVWSGLLTLGIGASLASLHESTPGLMTSCGRYFICRGYIFIFIATWLGWATIAIPTFLLLASALYQMKRSPLGGTVWQVEVDRFEYFWFGQTHLKSRRVTTIGELPRVEPDLNDLKNHNHNGLYSEDEKRASGYRNY</sequence>
<organism evidence="3 4">
    <name type="scientific">Puccinia striiformis</name>
    <dbReference type="NCBI Taxonomy" id="27350"/>
    <lineage>
        <taxon>Eukaryota</taxon>
        <taxon>Fungi</taxon>
        <taxon>Dikarya</taxon>
        <taxon>Basidiomycota</taxon>
        <taxon>Pucciniomycotina</taxon>
        <taxon>Pucciniomycetes</taxon>
        <taxon>Pucciniales</taxon>
        <taxon>Pucciniaceae</taxon>
        <taxon>Puccinia</taxon>
    </lineage>
</organism>
<keyword evidence="2" id="KW-0472">Membrane</keyword>
<name>A0A2S4US45_9BASI</name>
<keyword evidence="4" id="KW-1185">Reference proteome</keyword>
<feature type="transmembrane region" description="Helical" evidence="2">
    <location>
        <begin position="125"/>
        <end position="142"/>
    </location>
</feature>
<reference evidence="3 4" key="1">
    <citation type="submission" date="2017-12" db="EMBL/GenBank/DDBJ databases">
        <title>Gene loss provides genomic basis for host adaptation in cereal stripe rust fungi.</title>
        <authorList>
            <person name="Xia C."/>
        </authorList>
    </citation>
    <scope>NUCLEOTIDE SEQUENCE [LARGE SCALE GENOMIC DNA]</scope>
    <source>
        <strain evidence="3 4">93TX-2</strain>
    </source>
</reference>
<evidence type="ECO:0000313" key="4">
    <source>
        <dbReference type="Proteomes" id="UP000238274"/>
    </source>
</evidence>
<protein>
    <recommendedName>
        <fullName evidence="5">MARVEL domain-containing protein</fullName>
    </recommendedName>
</protein>
<evidence type="ECO:0000313" key="3">
    <source>
        <dbReference type="EMBL" id="POW00062.1"/>
    </source>
</evidence>
<reference evidence="4" key="3">
    <citation type="journal article" date="2018" name="Mol. Plant Microbe Interact.">
        <title>Genome sequence resources for the wheat stripe rust pathogen (Puccinia striiformis f. sp. tritici) and the barley stripe rust pathogen (Puccinia striiformis f. sp. hordei).</title>
        <authorList>
            <person name="Xia C."/>
            <person name="Wang M."/>
            <person name="Yin C."/>
            <person name="Cornejo O.E."/>
            <person name="Hulbert S.H."/>
            <person name="Chen X."/>
        </authorList>
    </citation>
    <scope>NUCLEOTIDE SEQUENCE [LARGE SCALE GENOMIC DNA]</scope>
    <source>
        <strain evidence="4">93TX-2</strain>
    </source>
</reference>
<dbReference type="EMBL" id="PKSM01000259">
    <property type="protein sequence ID" value="POW00062.1"/>
    <property type="molecule type" value="Genomic_DNA"/>
</dbReference>
<feature type="transmembrane region" description="Helical" evidence="2">
    <location>
        <begin position="49"/>
        <end position="74"/>
    </location>
</feature>
<feature type="transmembrane region" description="Helical" evidence="2">
    <location>
        <begin position="80"/>
        <end position="104"/>
    </location>
</feature>